<dbReference type="PANTHER" id="PTHR11766">
    <property type="entry name" value="TYROSYL-TRNA SYNTHETASE"/>
    <property type="match status" value="1"/>
</dbReference>
<dbReference type="InterPro" id="IPR002305">
    <property type="entry name" value="aa-tRNA-synth_Ic"/>
</dbReference>
<dbReference type="InterPro" id="IPR002307">
    <property type="entry name" value="Tyr-tRNA-ligase"/>
</dbReference>
<dbReference type="NCBIfam" id="TIGR00234">
    <property type="entry name" value="tyrS"/>
    <property type="match status" value="1"/>
</dbReference>
<keyword evidence="6 9" id="KW-0648">Protein biosynthesis</keyword>
<keyword evidence="5 10" id="KW-0694">RNA-binding</keyword>
<keyword evidence="1 9" id="KW-0963">Cytoplasm</keyword>
<keyword evidence="3 9" id="KW-0547">Nucleotide-binding</keyword>
<evidence type="ECO:0000256" key="3">
    <source>
        <dbReference type="ARBA" id="ARBA00022741"/>
    </source>
</evidence>
<dbReference type="PANTHER" id="PTHR11766:SF1">
    <property type="entry name" value="TYROSINE--TRNA LIGASE"/>
    <property type="match status" value="1"/>
</dbReference>
<comment type="subcellular location">
    <subcellularLocation>
        <location evidence="9">Cytoplasm</location>
    </subcellularLocation>
</comment>
<comment type="similarity">
    <text evidence="9">Belongs to the class-I aminoacyl-tRNA synthetase family. TyrS type 2 subfamily.</text>
</comment>
<dbReference type="Gene3D" id="3.40.50.620">
    <property type="entry name" value="HUPs"/>
    <property type="match status" value="1"/>
</dbReference>
<evidence type="ECO:0000256" key="10">
    <source>
        <dbReference type="PROSITE-ProRule" id="PRU00182"/>
    </source>
</evidence>
<dbReference type="Gene3D" id="1.10.240.10">
    <property type="entry name" value="Tyrosyl-Transfer RNA Synthetase"/>
    <property type="match status" value="1"/>
</dbReference>
<dbReference type="InterPro" id="IPR024108">
    <property type="entry name" value="Tyr-tRNA-ligase_bac_2"/>
</dbReference>
<comment type="subunit">
    <text evidence="9">Homodimer.</text>
</comment>
<dbReference type="EMBL" id="CP071060">
    <property type="protein sequence ID" value="QSI78408.1"/>
    <property type="molecule type" value="Genomic_DNA"/>
</dbReference>
<evidence type="ECO:0000256" key="9">
    <source>
        <dbReference type="HAMAP-Rule" id="MF_02007"/>
    </source>
</evidence>
<evidence type="ECO:0000256" key="2">
    <source>
        <dbReference type="ARBA" id="ARBA00022598"/>
    </source>
</evidence>
<dbReference type="InterPro" id="IPR024088">
    <property type="entry name" value="Tyr-tRNA-ligase_bac-type"/>
</dbReference>
<evidence type="ECO:0000256" key="6">
    <source>
        <dbReference type="ARBA" id="ARBA00022917"/>
    </source>
</evidence>
<dbReference type="SUPFAM" id="SSF52374">
    <property type="entry name" value="Nucleotidylyl transferase"/>
    <property type="match status" value="1"/>
</dbReference>
<dbReference type="HAMAP" id="MF_02007">
    <property type="entry name" value="Tyr_tRNA_synth_type2"/>
    <property type="match status" value="1"/>
</dbReference>
<feature type="domain" description="RNA-binding S4" evidence="11">
    <location>
        <begin position="336"/>
        <end position="398"/>
    </location>
</feature>
<dbReference type="InterPro" id="IPR001412">
    <property type="entry name" value="aa-tRNA-synth_I_CS"/>
</dbReference>
<keyword evidence="2 9" id="KW-0436">Ligase</keyword>
<dbReference type="RefSeq" id="WP_206255755.1">
    <property type="nucleotide sequence ID" value="NZ_CP071060.1"/>
</dbReference>
<dbReference type="Proteomes" id="UP000663570">
    <property type="component" value="Chromosome"/>
</dbReference>
<dbReference type="InterPro" id="IPR036986">
    <property type="entry name" value="S4_RNA-bd_sf"/>
</dbReference>
<feature type="short sequence motif" description="'HIGH' region" evidence="9">
    <location>
        <begin position="42"/>
        <end position="51"/>
    </location>
</feature>
<keyword evidence="7 9" id="KW-0030">Aminoacyl-tRNA synthetase</keyword>
<evidence type="ECO:0000256" key="4">
    <source>
        <dbReference type="ARBA" id="ARBA00022840"/>
    </source>
</evidence>
<evidence type="ECO:0000256" key="7">
    <source>
        <dbReference type="ARBA" id="ARBA00023146"/>
    </source>
</evidence>
<reference evidence="12 13" key="1">
    <citation type="submission" date="2021-02" db="EMBL/GenBank/DDBJ databases">
        <title>Niveibacterium changnyeongensis HC41.</title>
        <authorList>
            <person name="Kang M."/>
        </authorList>
    </citation>
    <scope>NUCLEOTIDE SEQUENCE [LARGE SCALE GENOMIC DNA]</scope>
    <source>
        <strain evidence="12 13">HC41</strain>
    </source>
</reference>
<dbReference type="Pfam" id="PF00579">
    <property type="entry name" value="tRNA-synt_1b"/>
    <property type="match status" value="1"/>
</dbReference>
<accession>A0ABX7MB87</accession>
<keyword evidence="13" id="KW-1185">Reference proteome</keyword>
<evidence type="ECO:0000256" key="1">
    <source>
        <dbReference type="ARBA" id="ARBA00022490"/>
    </source>
</evidence>
<dbReference type="CDD" id="cd00805">
    <property type="entry name" value="TyrRS_core"/>
    <property type="match status" value="1"/>
</dbReference>
<comment type="catalytic activity">
    <reaction evidence="8 9">
        <text>tRNA(Tyr) + L-tyrosine + ATP = L-tyrosyl-tRNA(Tyr) + AMP + diphosphate + H(+)</text>
        <dbReference type="Rhea" id="RHEA:10220"/>
        <dbReference type="Rhea" id="RHEA-COMP:9706"/>
        <dbReference type="Rhea" id="RHEA-COMP:9707"/>
        <dbReference type="ChEBI" id="CHEBI:15378"/>
        <dbReference type="ChEBI" id="CHEBI:30616"/>
        <dbReference type="ChEBI" id="CHEBI:33019"/>
        <dbReference type="ChEBI" id="CHEBI:58315"/>
        <dbReference type="ChEBI" id="CHEBI:78442"/>
        <dbReference type="ChEBI" id="CHEBI:78536"/>
        <dbReference type="ChEBI" id="CHEBI:456215"/>
        <dbReference type="EC" id="6.1.1.1"/>
    </reaction>
</comment>
<gene>
    <name evidence="9" type="primary">tyrS</name>
    <name evidence="12" type="ORF">JY500_07225</name>
</gene>
<evidence type="ECO:0000313" key="13">
    <source>
        <dbReference type="Proteomes" id="UP000663570"/>
    </source>
</evidence>
<dbReference type="InterPro" id="IPR054608">
    <property type="entry name" value="SYY-like_C"/>
</dbReference>
<evidence type="ECO:0000259" key="11">
    <source>
        <dbReference type="SMART" id="SM00363"/>
    </source>
</evidence>
<dbReference type="InterPro" id="IPR002942">
    <property type="entry name" value="S4_RNA-bd"/>
</dbReference>
<organism evidence="12 13">
    <name type="scientific">Niveibacterium microcysteis</name>
    <dbReference type="NCBI Taxonomy" id="2811415"/>
    <lineage>
        <taxon>Bacteria</taxon>
        <taxon>Pseudomonadati</taxon>
        <taxon>Pseudomonadota</taxon>
        <taxon>Betaproteobacteria</taxon>
        <taxon>Rhodocyclales</taxon>
        <taxon>Rhodocyclaceae</taxon>
        <taxon>Niveibacterium</taxon>
    </lineage>
</organism>
<keyword evidence="4 9" id="KW-0067">ATP-binding</keyword>
<dbReference type="CDD" id="cd00165">
    <property type="entry name" value="S4"/>
    <property type="match status" value="1"/>
</dbReference>
<dbReference type="PRINTS" id="PR01040">
    <property type="entry name" value="TRNASYNTHTYR"/>
</dbReference>
<evidence type="ECO:0000256" key="8">
    <source>
        <dbReference type="ARBA" id="ARBA00048248"/>
    </source>
</evidence>
<dbReference type="PROSITE" id="PS50889">
    <property type="entry name" value="S4"/>
    <property type="match status" value="1"/>
</dbReference>
<sequence length="398" mass="43787">MTAITEQLELIKRGSDELLIEAELVEKLKTGRPLRIKAGFDPTAPDLHLGHTVLLNKMRHFQDLGHHVMFLIGDFTALIGDPTGKNTTRPPLSAEQVVANAETYKEQVFKILDPAKTEICFNASWFNELGAAGMLKLAATHTVARMLERDDFAKRFGNNQPIAIHEFLYPLCQGYDSVAMKADVELGGTDQKFNLLMGRELQKHHGQSPQVVLMMPLLEGLDGVNKMSKSLGNYVGINEPPRDMFGKLMSISDTLMWRYYDLLSFRSNAEIGALKAEVAAGRNPRDVKVELAQEIITRFHGRAAAEDALADFEARFQRNTIPDDVPEVTVEVGAGMAIAQLLKQAGLTASTSEAMRMIEQGGVRADGEKLSDKGLVVNAGSVMVLQVGKRKFARVTAV</sequence>
<dbReference type="EC" id="6.1.1.1" evidence="9"/>
<dbReference type="SUPFAM" id="SSF55174">
    <property type="entry name" value="Alpha-L RNA-binding motif"/>
    <property type="match status" value="1"/>
</dbReference>
<feature type="binding site" evidence="9">
    <location>
        <position position="229"/>
    </location>
    <ligand>
        <name>ATP</name>
        <dbReference type="ChEBI" id="CHEBI:30616"/>
    </ligand>
</feature>
<dbReference type="InterPro" id="IPR014729">
    <property type="entry name" value="Rossmann-like_a/b/a_fold"/>
</dbReference>
<dbReference type="SMART" id="SM00363">
    <property type="entry name" value="S4"/>
    <property type="match status" value="1"/>
</dbReference>
<dbReference type="PROSITE" id="PS00178">
    <property type="entry name" value="AA_TRNA_LIGASE_I"/>
    <property type="match status" value="1"/>
</dbReference>
<evidence type="ECO:0000313" key="12">
    <source>
        <dbReference type="EMBL" id="QSI78408.1"/>
    </source>
</evidence>
<name>A0ABX7MB87_9RHOO</name>
<feature type="short sequence motif" description="'KMSKS' region" evidence="9">
    <location>
        <begin position="226"/>
        <end position="230"/>
    </location>
</feature>
<dbReference type="Pfam" id="PF22421">
    <property type="entry name" value="SYY_C-terminal"/>
    <property type="match status" value="1"/>
</dbReference>
<evidence type="ECO:0000256" key="5">
    <source>
        <dbReference type="ARBA" id="ARBA00022884"/>
    </source>
</evidence>
<comment type="function">
    <text evidence="9">Catalyzes the attachment of tyrosine to tRNA(Tyr) in a two-step reaction: tyrosine is first activated by ATP to form Tyr-AMP and then transferred to the acceptor end of tRNA(Tyr).</text>
</comment>
<dbReference type="Gene3D" id="3.10.290.10">
    <property type="entry name" value="RNA-binding S4 domain"/>
    <property type="match status" value="1"/>
</dbReference>
<dbReference type="GO" id="GO:0004831">
    <property type="term" value="F:tyrosine-tRNA ligase activity"/>
    <property type="evidence" value="ECO:0007669"/>
    <property type="project" value="UniProtKB-EC"/>
</dbReference>
<proteinExistence type="inferred from homology"/>
<protein>
    <recommendedName>
        <fullName evidence="9">Tyrosine--tRNA ligase</fullName>
        <ecNumber evidence="9">6.1.1.1</ecNumber>
    </recommendedName>
    <alternativeName>
        <fullName evidence="9">Tyrosyl-tRNA synthetase</fullName>
        <shortName evidence="9">TyrRS</shortName>
    </alternativeName>
</protein>